<protein>
    <submittedName>
        <fullName evidence="1">Uncharacterized protein</fullName>
    </submittedName>
</protein>
<proteinExistence type="predicted"/>
<dbReference type="RefSeq" id="WP_106008913.1">
    <property type="nucleotide sequence ID" value="NZ_NWTN01000026.1"/>
</dbReference>
<gene>
    <name evidence="1" type="ORF">COR51_23770</name>
</gene>
<sequence>MSNNTVSSPGIKHQYHYGNMVLTASSIVSGKLICGRTIPARLTNGELEYATFRGFMDYQSLTEESRRIELVNITTYYDDVSCFSEGAYEIPKGHCLLGVAMHNSHFVVLRNGQPIHYPPKNSNSGRPQYRNNVVDLNAFRHRHHQD</sequence>
<dbReference type="EMBL" id="NWTN01000026">
    <property type="protein sequence ID" value="PRQ65143.1"/>
    <property type="molecule type" value="Genomic_DNA"/>
</dbReference>
<comment type="caution">
    <text evidence="1">The sequence shown here is derived from an EMBL/GenBank/DDBJ whole genome shotgun (WGS) entry which is preliminary data.</text>
</comment>
<name>A0ABX5D633_9VIBR</name>
<organism evidence="1 2">
    <name type="scientific">Vibrio mediterranei</name>
    <dbReference type="NCBI Taxonomy" id="689"/>
    <lineage>
        <taxon>Bacteria</taxon>
        <taxon>Pseudomonadati</taxon>
        <taxon>Pseudomonadota</taxon>
        <taxon>Gammaproteobacteria</taxon>
        <taxon>Vibrionales</taxon>
        <taxon>Vibrionaceae</taxon>
        <taxon>Vibrio</taxon>
    </lineage>
</organism>
<accession>A0ABX5D633</accession>
<keyword evidence="2" id="KW-1185">Reference proteome</keyword>
<dbReference type="Proteomes" id="UP000238163">
    <property type="component" value="Unassembled WGS sequence"/>
</dbReference>
<reference evidence="1 2" key="1">
    <citation type="submission" date="2017-09" db="EMBL/GenBank/DDBJ databases">
        <authorList>
            <person name="Girard L."/>
            <person name="Lami R."/>
            <person name="Suzuki M."/>
            <person name="Baudart J."/>
        </authorList>
    </citation>
    <scope>NUCLEOTIDE SEQUENCE [LARGE SCALE GENOMIC DNA]</scope>
    <source>
        <strain evidence="1 2">17LN0615E</strain>
    </source>
</reference>
<reference evidence="1 2" key="2">
    <citation type="submission" date="2018-03" db="EMBL/GenBank/DDBJ databases">
        <title>Genetic Diversity and Phenotypic Plasticity of AHL Mediated Quorum Sensing in Environmental Strains of Vibrio mediterranei.</title>
        <authorList>
            <person name="Lantoine F."/>
            <person name="Vouve F."/>
        </authorList>
    </citation>
    <scope>NUCLEOTIDE SEQUENCE [LARGE SCALE GENOMIC DNA]</scope>
    <source>
        <strain evidence="1 2">17LN0615E</strain>
    </source>
</reference>
<evidence type="ECO:0000313" key="2">
    <source>
        <dbReference type="Proteomes" id="UP000238163"/>
    </source>
</evidence>
<evidence type="ECO:0000313" key="1">
    <source>
        <dbReference type="EMBL" id="PRQ65143.1"/>
    </source>
</evidence>